<accession>A0ABU0CYC5</accession>
<reference evidence="1 2" key="1">
    <citation type="submission" date="2023-07" db="EMBL/GenBank/DDBJ databases">
        <title>Genomic Encyclopedia of Type Strains, Phase IV (KMG-IV): sequencing the most valuable type-strain genomes for metagenomic binning, comparative biology and taxonomic classification.</title>
        <authorList>
            <person name="Goeker M."/>
        </authorList>
    </citation>
    <scope>NUCLEOTIDE SEQUENCE [LARGE SCALE GENOMIC DNA]</scope>
    <source>
        <strain evidence="1 2">DSM 17740</strain>
    </source>
</reference>
<dbReference type="EMBL" id="JAUSUQ010000036">
    <property type="protein sequence ID" value="MDQ0341153.1"/>
    <property type="molecule type" value="Genomic_DNA"/>
</dbReference>
<proteinExistence type="predicted"/>
<evidence type="ECO:0000313" key="1">
    <source>
        <dbReference type="EMBL" id="MDQ0341153.1"/>
    </source>
</evidence>
<comment type="caution">
    <text evidence="1">The sequence shown here is derived from an EMBL/GenBank/DDBJ whole genome shotgun (WGS) entry which is preliminary data.</text>
</comment>
<sequence>MAQEGDTKEVIQHPNQITVSFFNKWRQFALEH</sequence>
<evidence type="ECO:0000313" key="2">
    <source>
        <dbReference type="Proteomes" id="UP001232445"/>
    </source>
</evidence>
<protein>
    <submittedName>
        <fullName evidence="1">Uncharacterized protein</fullName>
    </submittedName>
</protein>
<organism evidence="1 2">
    <name type="scientific">Caldalkalibacillus uzonensis</name>
    <dbReference type="NCBI Taxonomy" id="353224"/>
    <lineage>
        <taxon>Bacteria</taxon>
        <taxon>Bacillati</taxon>
        <taxon>Bacillota</taxon>
        <taxon>Bacilli</taxon>
        <taxon>Bacillales</taxon>
        <taxon>Bacillaceae</taxon>
        <taxon>Caldalkalibacillus</taxon>
    </lineage>
</organism>
<name>A0ABU0CYC5_9BACI</name>
<gene>
    <name evidence="1" type="ORF">J2S00_003997</name>
</gene>
<dbReference type="Proteomes" id="UP001232445">
    <property type="component" value="Unassembled WGS sequence"/>
</dbReference>
<keyword evidence="2" id="KW-1185">Reference proteome</keyword>